<keyword evidence="2" id="KW-1185">Reference proteome</keyword>
<dbReference type="SUPFAM" id="SSF50475">
    <property type="entry name" value="FMN-binding split barrel"/>
    <property type="match status" value="1"/>
</dbReference>
<accession>A0ABS8JIF7</accession>
<gene>
    <name evidence="1" type="ORF">LK996_09955</name>
</gene>
<sequence>MYLPRAFASHDPAALDALFNADNFITLVTVVDGAPCVSHLPVLYHRDGDRVTLRGHWAKPNPQSTHTGPALAIVHGPHAYVSPSWYPDKVEEHRVPTWNYVVAHLHGTLERLTDTDDLASIVSDLGDQHEPRVGQGWRYIDDDAHRSQLRGIVGFRLHVERFDIKAKLSQNHPAANREAVIANFEAQPSDDARALARLMRDALDANRTPAGD</sequence>
<dbReference type="PIRSF" id="PIRSF010372">
    <property type="entry name" value="PaiB"/>
    <property type="match status" value="1"/>
</dbReference>
<dbReference type="InterPro" id="IPR007396">
    <property type="entry name" value="TR_PAI2-type"/>
</dbReference>
<comment type="caution">
    <text evidence="1">The sequence shown here is derived from an EMBL/GenBank/DDBJ whole genome shotgun (WGS) entry which is preliminary data.</text>
</comment>
<evidence type="ECO:0000313" key="1">
    <source>
        <dbReference type="EMBL" id="MCC8363395.1"/>
    </source>
</evidence>
<evidence type="ECO:0000313" key="2">
    <source>
        <dbReference type="Proteomes" id="UP001165293"/>
    </source>
</evidence>
<dbReference type="Proteomes" id="UP001165293">
    <property type="component" value="Unassembled WGS sequence"/>
</dbReference>
<protein>
    <submittedName>
        <fullName evidence="1">FMN-binding negative transcriptional regulator</fullName>
    </submittedName>
</protein>
<organism evidence="1 2">
    <name type="scientific">Noviluteimonas lactosilytica</name>
    <dbReference type="NCBI Taxonomy" id="2888523"/>
    <lineage>
        <taxon>Bacteria</taxon>
        <taxon>Pseudomonadati</taxon>
        <taxon>Pseudomonadota</taxon>
        <taxon>Gammaproteobacteria</taxon>
        <taxon>Lysobacterales</taxon>
        <taxon>Lysobacteraceae</taxon>
        <taxon>Noviluteimonas</taxon>
    </lineage>
</organism>
<dbReference type="InterPro" id="IPR012349">
    <property type="entry name" value="Split_barrel_FMN-bd"/>
</dbReference>
<dbReference type="Pfam" id="PF04299">
    <property type="entry name" value="FMN_bind_2"/>
    <property type="match status" value="1"/>
</dbReference>
<dbReference type="Gene3D" id="2.30.110.10">
    <property type="entry name" value="Electron Transport, Fmn-binding Protein, Chain A"/>
    <property type="match status" value="1"/>
</dbReference>
<reference evidence="1" key="1">
    <citation type="submission" date="2021-10" db="EMBL/GenBank/DDBJ databases">
        <authorList>
            <person name="Lyu M."/>
            <person name="Wang X."/>
            <person name="Meng X."/>
            <person name="Xu K."/>
        </authorList>
    </citation>
    <scope>NUCLEOTIDE SEQUENCE</scope>
    <source>
        <strain evidence="1">A6</strain>
    </source>
</reference>
<name>A0ABS8JIF7_9GAMM</name>
<dbReference type="PANTHER" id="PTHR35802">
    <property type="entry name" value="PROTEASE SYNTHASE AND SPORULATION PROTEIN PAI 2"/>
    <property type="match status" value="1"/>
</dbReference>
<proteinExistence type="predicted"/>
<dbReference type="RefSeq" id="WP_230527022.1">
    <property type="nucleotide sequence ID" value="NZ_JAJGAK010000002.1"/>
</dbReference>
<dbReference type="PANTHER" id="PTHR35802:SF1">
    <property type="entry name" value="PROTEASE SYNTHASE AND SPORULATION PROTEIN PAI 2"/>
    <property type="match status" value="1"/>
</dbReference>
<dbReference type="EMBL" id="JAJGAK010000002">
    <property type="protein sequence ID" value="MCC8363395.1"/>
    <property type="molecule type" value="Genomic_DNA"/>
</dbReference>